<proteinExistence type="predicted"/>
<evidence type="ECO:0000259" key="1">
    <source>
        <dbReference type="Pfam" id="PF01593"/>
    </source>
</evidence>
<evidence type="ECO:0000313" key="2">
    <source>
        <dbReference type="EMBL" id="KAL0353725.1"/>
    </source>
</evidence>
<reference evidence="2" key="2">
    <citation type="journal article" date="2024" name="Plant">
        <title>Genomic evolution and insights into agronomic trait innovations of Sesamum species.</title>
        <authorList>
            <person name="Miao H."/>
            <person name="Wang L."/>
            <person name="Qu L."/>
            <person name="Liu H."/>
            <person name="Sun Y."/>
            <person name="Le M."/>
            <person name="Wang Q."/>
            <person name="Wei S."/>
            <person name="Zheng Y."/>
            <person name="Lin W."/>
            <person name="Duan Y."/>
            <person name="Cao H."/>
            <person name="Xiong S."/>
            <person name="Wang X."/>
            <person name="Wei L."/>
            <person name="Li C."/>
            <person name="Ma Q."/>
            <person name="Ju M."/>
            <person name="Zhao R."/>
            <person name="Li G."/>
            <person name="Mu C."/>
            <person name="Tian Q."/>
            <person name="Mei H."/>
            <person name="Zhang T."/>
            <person name="Gao T."/>
            <person name="Zhang H."/>
        </authorList>
    </citation>
    <scope>NUCLEOTIDE SEQUENCE</scope>
    <source>
        <strain evidence="2">G01</strain>
    </source>
</reference>
<name>A0AAW2PF22_9LAMI</name>
<accession>A0AAW2PF22</accession>
<dbReference type="InterPro" id="IPR036188">
    <property type="entry name" value="FAD/NAD-bd_sf"/>
</dbReference>
<dbReference type="InterPro" id="IPR002937">
    <property type="entry name" value="Amino_oxidase"/>
</dbReference>
<dbReference type="EMBL" id="JACGWK010000005">
    <property type="protein sequence ID" value="KAL0353725.1"/>
    <property type="molecule type" value="Genomic_DNA"/>
</dbReference>
<dbReference type="AlphaFoldDB" id="A0AAW2PF22"/>
<gene>
    <name evidence="2" type="ORF">Sangu_0953800</name>
</gene>
<organism evidence="2">
    <name type="scientific">Sesamum angustifolium</name>
    <dbReference type="NCBI Taxonomy" id="2727405"/>
    <lineage>
        <taxon>Eukaryota</taxon>
        <taxon>Viridiplantae</taxon>
        <taxon>Streptophyta</taxon>
        <taxon>Embryophyta</taxon>
        <taxon>Tracheophyta</taxon>
        <taxon>Spermatophyta</taxon>
        <taxon>Magnoliopsida</taxon>
        <taxon>eudicotyledons</taxon>
        <taxon>Gunneridae</taxon>
        <taxon>Pentapetalae</taxon>
        <taxon>asterids</taxon>
        <taxon>lamiids</taxon>
        <taxon>Lamiales</taxon>
        <taxon>Pedaliaceae</taxon>
        <taxon>Sesamum</taxon>
    </lineage>
</organism>
<dbReference type="GO" id="GO:0016491">
    <property type="term" value="F:oxidoreductase activity"/>
    <property type="evidence" value="ECO:0007669"/>
    <property type="project" value="InterPro"/>
</dbReference>
<reference evidence="2" key="1">
    <citation type="submission" date="2020-06" db="EMBL/GenBank/DDBJ databases">
        <authorList>
            <person name="Li T."/>
            <person name="Hu X."/>
            <person name="Zhang T."/>
            <person name="Song X."/>
            <person name="Zhang H."/>
            <person name="Dai N."/>
            <person name="Sheng W."/>
            <person name="Hou X."/>
            <person name="Wei L."/>
        </authorList>
    </citation>
    <scope>NUCLEOTIDE SEQUENCE</scope>
    <source>
        <strain evidence="2">G01</strain>
        <tissue evidence="2">Leaf</tissue>
    </source>
</reference>
<dbReference type="SUPFAM" id="SSF51905">
    <property type="entry name" value="FAD/NAD(P)-binding domain"/>
    <property type="match status" value="1"/>
</dbReference>
<sequence>MPWFDRKLKNTYDHLLFSRSVYKTTPGSEACRPLQKSPIEGFYLAGDYTKQKYLASMEGAVLSGKLCAQTIVEVSLTGYFMMSWT</sequence>
<dbReference type="Pfam" id="PF01593">
    <property type="entry name" value="Amino_oxidase"/>
    <property type="match status" value="1"/>
</dbReference>
<protein>
    <submittedName>
        <fullName evidence="2">15-cis-phytoene desaturase, chloroplastic/chromoplastic</fullName>
    </submittedName>
</protein>
<comment type="caution">
    <text evidence="2">The sequence shown here is derived from an EMBL/GenBank/DDBJ whole genome shotgun (WGS) entry which is preliminary data.</text>
</comment>
<feature type="domain" description="Amine oxidase" evidence="1">
    <location>
        <begin position="18"/>
        <end position="71"/>
    </location>
</feature>